<dbReference type="InterPro" id="IPR004027">
    <property type="entry name" value="SEC_C_motif"/>
</dbReference>
<evidence type="ECO:0000313" key="1">
    <source>
        <dbReference type="EMBL" id="MDQ0201140.1"/>
    </source>
</evidence>
<dbReference type="Gene3D" id="3.10.450.50">
    <property type="match status" value="1"/>
</dbReference>
<dbReference type="RefSeq" id="WP_307412168.1">
    <property type="nucleotide sequence ID" value="NZ_JAUSTW010000008.1"/>
</dbReference>
<name>A0ABT9XZX9_9BACI</name>
<reference evidence="1 2" key="1">
    <citation type="submission" date="2023-07" db="EMBL/GenBank/DDBJ databases">
        <title>Genomic Encyclopedia of Type Strains, Phase IV (KMG-IV): sequencing the most valuable type-strain genomes for metagenomic binning, comparative biology and taxonomic classification.</title>
        <authorList>
            <person name="Goeker M."/>
        </authorList>
    </citation>
    <scope>NUCLEOTIDE SEQUENCE [LARGE SCALE GENOMIC DNA]</scope>
    <source>
        <strain evidence="1 2">DSM 27594</strain>
    </source>
</reference>
<dbReference type="PANTHER" id="PTHR33747:SF1">
    <property type="entry name" value="ADENYLATE CYCLASE-ASSOCIATED CAP C-TERMINAL DOMAIN-CONTAINING PROTEIN"/>
    <property type="match status" value="1"/>
</dbReference>
<dbReference type="Pfam" id="PF02810">
    <property type="entry name" value="SEC-C"/>
    <property type="match status" value="1"/>
</dbReference>
<protein>
    <recommendedName>
        <fullName evidence="3">Zinc chelation protein SecC</fullName>
    </recommendedName>
</protein>
<proteinExistence type="predicted"/>
<dbReference type="EMBL" id="JAUSTW010000008">
    <property type="protein sequence ID" value="MDQ0201140.1"/>
    <property type="molecule type" value="Genomic_DNA"/>
</dbReference>
<gene>
    <name evidence="1" type="ORF">J2S10_004346</name>
</gene>
<accession>A0ABT9XZX9</accession>
<sequence>MRFLEKIKPHLISDDLLIQETVLHALHDFPNVPEEWTVELLKEAFTNKEKQTSILIYVEKQTINEEAVKILIENIPMMDKSKMHLALKLFDHMDPELALAYREPLEGYICEEMWSLYELVINGTEEEVYTEYGKTLNALERADSYQHDLYIKAKKLALCIVQKGWISEDEIDLIIQEESAEQWFSFNGYLSVYMTGLLKLEKQIPLLASLLVRDDDILLEEAAAALIRFQTDEVVKKVAPYLKKEESIIFASSVIENIKSDFAVQVLREAYREAEEIDNQDLLIEALCHHLSEKALPEISGHMKLEYSSGLVDIEQTVYSYYSILGEQHPDLEEWRQVAMEREMDFSNASKQENLLQSVPIRKENKVGRNDPCPCGSGKKYKKCCGK</sequence>
<dbReference type="PANTHER" id="PTHR33747">
    <property type="entry name" value="UPF0225 PROTEIN SCO1677"/>
    <property type="match status" value="1"/>
</dbReference>
<evidence type="ECO:0000313" key="2">
    <source>
        <dbReference type="Proteomes" id="UP001224122"/>
    </source>
</evidence>
<keyword evidence="2" id="KW-1185">Reference proteome</keyword>
<evidence type="ECO:0008006" key="3">
    <source>
        <dbReference type="Google" id="ProtNLM"/>
    </source>
</evidence>
<organism evidence="1 2">
    <name type="scientific">Neobacillus ginsengisoli</name>
    <dbReference type="NCBI Taxonomy" id="904295"/>
    <lineage>
        <taxon>Bacteria</taxon>
        <taxon>Bacillati</taxon>
        <taxon>Bacillota</taxon>
        <taxon>Bacilli</taxon>
        <taxon>Bacillales</taxon>
        <taxon>Bacillaceae</taxon>
        <taxon>Neobacillus</taxon>
    </lineage>
</organism>
<comment type="caution">
    <text evidence="1">The sequence shown here is derived from an EMBL/GenBank/DDBJ whole genome shotgun (WGS) entry which is preliminary data.</text>
</comment>
<dbReference type="SUPFAM" id="SSF103642">
    <property type="entry name" value="Sec-C motif"/>
    <property type="match status" value="1"/>
</dbReference>
<dbReference type="Proteomes" id="UP001224122">
    <property type="component" value="Unassembled WGS sequence"/>
</dbReference>